<dbReference type="GO" id="GO:0005524">
    <property type="term" value="F:ATP binding"/>
    <property type="evidence" value="ECO:0007669"/>
    <property type="project" value="TreeGrafter"/>
</dbReference>
<dbReference type="InterPro" id="IPR017918">
    <property type="entry name" value="N-reg_PII_CS"/>
</dbReference>
<dbReference type="SMART" id="SM00938">
    <property type="entry name" value="P-II"/>
    <property type="match status" value="1"/>
</dbReference>
<proteinExistence type="inferred from homology"/>
<dbReference type="InterPro" id="IPR011322">
    <property type="entry name" value="N-reg_PII-like_a/b"/>
</dbReference>
<reference evidence="2" key="1">
    <citation type="submission" date="2022-08" db="EMBL/GenBank/DDBJ databases">
        <title>Draft genome sequencing of Roseisolibacter agri AW1220.</title>
        <authorList>
            <person name="Tobiishi Y."/>
            <person name="Tonouchi A."/>
        </authorList>
    </citation>
    <scope>NUCLEOTIDE SEQUENCE</scope>
    <source>
        <strain evidence="2">AW1220</strain>
    </source>
</reference>
<evidence type="ECO:0000313" key="3">
    <source>
        <dbReference type="Proteomes" id="UP001161325"/>
    </source>
</evidence>
<dbReference type="SUPFAM" id="SSF54913">
    <property type="entry name" value="GlnB-like"/>
    <property type="match status" value="1"/>
</dbReference>
<evidence type="ECO:0000313" key="2">
    <source>
        <dbReference type="EMBL" id="GLC23903.1"/>
    </source>
</evidence>
<accession>A0AA37QDS8</accession>
<dbReference type="Pfam" id="PF00543">
    <property type="entry name" value="P-II"/>
    <property type="match status" value="1"/>
</dbReference>
<comment type="caution">
    <text evidence="2">The sequence shown here is derived from an EMBL/GenBank/DDBJ whole genome shotgun (WGS) entry which is preliminary data.</text>
</comment>
<dbReference type="PANTHER" id="PTHR30115:SF11">
    <property type="entry name" value="NITROGEN REGULATORY PROTEIN P-II HOMOLOG"/>
    <property type="match status" value="1"/>
</dbReference>
<dbReference type="PROSITE" id="PS51343">
    <property type="entry name" value="PII_GLNB_DOM"/>
    <property type="match status" value="1"/>
</dbReference>
<dbReference type="GO" id="GO:0006808">
    <property type="term" value="P:regulation of nitrogen utilization"/>
    <property type="evidence" value="ECO:0007669"/>
    <property type="project" value="InterPro"/>
</dbReference>
<keyword evidence="3" id="KW-1185">Reference proteome</keyword>
<dbReference type="PANTHER" id="PTHR30115">
    <property type="entry name" value="NITROGEN REGULATORY PROTEIN P-II"/>
    <property type="match status" value="1"/>
</dbReference>
<dbReference type="EMBL" id="BRXS01000001">
    <property type="protein sequence ID" value="GLC23903.1"/>
    <property type="molecule type" value="Genomic_DNA"/>
</dbReference>
<dbReference type="Proteomes" id="UP001161325">
    <property type="component" value="Unassembled WGS sequence"/>
</dbReference>
<sequence>MKLIIAIIRPDRLSEVKAALFRAGVTGMTLTPVSGHGGEREVVHSYRAERVLLEFHDKVRIEMACSEPFVEPTIQAILEAARTGGVGDGKIFVQPLEQVIRIRTGERDNSALTPVTADAVQLAARSAFATAAAAAELDA</sequence>
<gene>
    <name evidence="2" type="ORF">rosag_04160</name>
</gene>
<dbReference type="RefSeq" id="WP_284348349.1">
    <property type="nucleotide sequence ID" value="NZ_BRXS01000001.1"/>
</dbReference>
<dbReference type="Gene3D" id="3.30.70.120">
    <property type="match status" value="1"/>
</dbReference>
<dbReference type="AlphaFoldDB" id="A0AA37QDS8"/>
<dbReference type="GO" id="GO:0030234">
    <property type="term" value="F:enzyme regulator activity"/>
    <property type="evidence" value="ECO:0007669"/>
    <property type="project" value="InterPro"/>
</dbReference>
<dbReference type="InterPro" id="IPR015867">
    <property type="entry name" value="N-reg_PII/ATP_PRibTrfase_C"/>
</dbReference>
<organism evidence="2 3">
    <name type="scientific">Roseisolibacter agri</name>
    <dbReference type="NCBI Taxonomy" id="2014610"/>
    <lineage>
        <taxon>Bacteria</taxon>
        <taxon>Pseudomonadati</taxon>
        <taxon>Gemmatimonadota</taxon>
        <taxon>Gemmatimonadia</taxon>
        <taxon>Gemmatimonadales</taxon>
        <taxon>Gemmatimonadaceae</taxon>
        <taxon>Roseisolibacter</taxon>
    </lineage>
</organism>
<protein>
    <submittedName>
        <fullName evidence="2">Nitrogen regulatory protein P-II</fullName>
    </submittedName>
</protein>
<dbReference type="PRINTS" id="PR00340">
    <property type="entry name" value="PIIGLNB"/>
</dbReference>
<comment type="similarity">
    <text evidence="1">Belongs to the P(II) protein family.</text>
</comment>
<name>A0AA37QDS8_9BACT</name>
<dbReference type="GO" id="GO:0005829">
    <property type="term" value="C:cytosol"/>
    <property type="evidence" value="ECO:0007669"/>
    <property type="project" value="TreeGrafter"/>
</dbReference>
<dbReference type="InterPro" id="IPR002187">
    <property type="entry name" value="N-reg_PII"/>
</dbReference>
<evidence type="ECO:0000256" key="1">
    <source>
        <dbReference type="RuleBase" id="RU003936"/>
    </source>
</evidence>
<dbReference type="PROSITE" id="PS00638">
    <property type="entry name" value="PII_GLNB_CTER"/>
    <property type="match status" value="1"/>
</dbReference>